<feature type="domain" description="EthD" evidence="1">
    <location>
        <begin position="136"/>
        <end position="216"/>
    </location>
</feature>
<comment type="caution">
    <text evidence="2">The sequence shown here is derived from an EMBL/GenBank/DDBJ whole genome shotgun (WGS) entry which is preliminary data.</text>
</comment>
<dbReference type="Proteomes" id="UP000779507">
    <property type="component" value="Unassembled WGS sequence"/>
</dbReference>
<evidence type="ECO:0000313" key="3">
    <source>
        <dbReference type="Proteomes" id="UP000779507"/>
    </source>
</evidence>
<dbReference type="InterPro" id="IPR009799">
    <property type="entry name" value="EthD_dom"/>
</dbReference>
<evidence type="ECO:0000259" key="1">
    <source>
        <dbReference type="Pfam" id="PF07110"/>
    </source>
</evidence>
<dbReference type="Gene3D" id="3.30.70.100">
    <property type="match status" value="2"/>
</dbReference>
<proteinExistence type="predicted"/>
<gene>
    <name evidence="2" type="ORF">HNP98_003667</name>
</gene>
<dbReference type="RefSeq" id="WP_173811589.1">
    <property type="nucleotide sequence ID" value="NZ_JABSNP010000021.1"/>
</dbReference>
<dbReference type="Pfam" id="PF07110">
    <property type="entry name" value="EthD"/>
    <property type="match status" value="2"/>
</dbReference>
<keyword evidence="3" id="KW-1185">Reference proteome</keyword>
<dbReference type="EMBL" id="JABSNP010000021">
    <property type="protein sequence ID" value="NRT20823.1"/>
    <property type="molecule type" value="Genomic_DNA"/>
</dbReference>
<sequence>MIKQMVAVRRRPGQTHQECLDYVEHVHGDIARQGPPGVSRYVQSHVFDAAFGTKTDPAYQQNFGRDFVTELYFDSPQAMKANGESDYVKNVVRPDGRNFNDFPSVILNLLTVETELPVPSPGAGQVKVLHYLKKAEGISDDDFHARWAAAHAAVLAAEPAVAGALRRYVQSRALPLPGPATQHFGAGASLSYEGIASLWLDDEAALPHFRAYEAALMQQAGGEAPLIDFSQSFFLYTREKIIIG</sequence>
<reference evidence="2 3" key="1">
    <citation type="submission" date="2020-05" db="EMBL/GenBank/DDBJ databases">
        <title>Genomic Encyclopedia of Type Strains, Phase IV (KMG-V): Genome sequencing to study the core and pangenomes of soil and plant-associated prokaryotes.</title>
        <authorList>
            <person name="Whitman W."/>
        </authorList>
    </citation>
    <scope>NUCLEOTIDE SEQUENCE [LARGE SCALE GENOMIC DNA]</scope>
    <source>
        <strain evidence="2 3">9A</strain>
    </source>
</reference>
<dbReference type="InterPro" id="IPR011008">
    <property type="entry name" value="Dimeric_a/b-barrel"/>
</dbReference>
<feature type="domain" description="EthD" evidence="1">
    <location>
        <begin position="11"/>
        <end position="102"/>
    </location>
</feature>
<protein>
    <recommendedName>
        <fullName evidence="1">EthD domain-containing protein</fullName>
    </recommendedName>
</protein>
<organism evidence="2 3">
    <name type="scientific">Hymenobacter caeli</name>
    <dbReference type="NCBI Taxonomy" id="2735894"/>
    <lineage>
        <taxon>Bacteria</taxon>
        <taxon>Pseudomonadati</taxon>
        <taxon>Bacteroidota</taxon>
        <taxon>Cytophagia</taxon>
        <taxon>Cytophagales</taxon>
        <taxon>Hymenobacteraceae</taxon>
        <taxon>Hymenobacter</taxon>
    </lineage>
</organism>
<evidence type="ECO:0000313" key="2">
    <source>
        <dbReference type="EMBL" id="NRT20823.1"/>
    </source>
</evidence>
<accession>A0ABX2FVK7</accession>
<dbReference type="SUPFAM" id="SSF54909">
    <property type="entry name" value="Dimeric alpha+beta barrel"/>
    <property type="match status" value="2"/>
</dbReference>
<name>A0ABX2FVK7_9BACT</name>